<comment type="caution">
    <text evidence="1">The sequence shown here is derived from an EMBL/GenBank/DDBJ whole genome shotgun (WGS) entry which is preliminary data.</text>
</comment>
<accession>X1PRD3</accession>
<evidence type="ECO:0008006" key="2">
    <source>
        <dbReference type="Google" id="ProtNLM"/>
    </source>
</evidence>
<dbReference type="EMBL" id="BARV01028156">
    <property type="protein sequence ID" value="GAI45041.1"/>
    <property type="molecule type" value="Genomic_DNA"/>
</dbReference>
<sequence>RVASDHLPIKAYVDLKGALAETAEIRDRASLAR</sequence>
<proteinExistence type="predicted"/>
<reference evidence="1" key="1">
    <citation type="journal article" date="2014" name="Front. Microbiol.">
        <title>High frequency of phylogenetically diverse reductive dehalogenase-homologous genes in deep subseafloor sedimentary metagenomes.</title>
        <authorList>
            <person name="Kawai M."/>
            <person name="Futagami T."/>
            <person name="Toyoda A."/>
            <person name="Takaki Y."/>
            <person name="Nishi S."/>
            <person name="Hori S."/>
            <person name="Arai W."/>
            <person name="Tsubouchi T."/>
            <person name="Morono Y."/>
            <person name="Uchiyama I."/>
            <person name="Ito T."/>
            <person name="Fujiyama A."/>
            <person name="Inagaki F."/>
            <person name="Takami H."/>
        </authorList>
    </citation>
    <scope>NUCLEOTIDE SEQUENCE</scope>
    <source>
        <strain evidence="1">Expedition CK06-06</strain>
    </source>
</reference>
<gene>
    <name evidence="1" type="ORF">S06H3_45144</name>
</gene>
<organism evidence="1">
    <name type="scientific">marine sediment metagenome</name>
    <dbReference type="NCBI Taxonomy" id="412755"/>
    <lineage>
        <taxon>unclassified sequences</taxon>
        <taxon>metagenomes</taxon>
        <taxon>ecological metagenomes</taxon>
    </lineage>
</organism>
<name>X1PRD3_9ZZZZ</name>
<dbReference type="AlphaFoldDB" id="X1PRD3"/>
<protein>
    <recommendedName>
        <fullName evidence="2">EEP domain-containing protein</fullName>
    </recommendedName>
</protein>
<feature type="non-terminal residue" evidence="1">
    <location>
        <position position="1"/>
    </location>
</feature>
<evidence type="ECO:0000313" key="1">
    <source>
        <dbReference type="EMBL" id="GAI45041.1"/>
    </source>
</evidence>